<organism evidence="7 8">
    <name type="scientific">Trichococcus shcherbakoviae</name>
    <dbReference type="NCBI Taxonomy" id="2094020"/>
    <lineage>
        <taxon>Bacteria</taxon>
        <taxon>Bacillati</taxon>
        <taxon>Bacillota</taxon>
        <taxon>Bacilli</taxon>
        <taxon>Lactobacillales</taxon>
        <taxon>Carnobacteriaceae</taxon>
        <taxon>Trichococcus</taxon>
    </lineage>
</organism>
<comment type="similarity">
    <text evidence="1">Belongs to the sigma-70 factor family. ECF subfamily.</text>
</comment>
<dbReference type="InterPro" id="IPR007627">
    <property type="entry name" value="RNA_pol_sigma70_r2"/>
</dbReference>
<dbReference type="InterPro" id="IPR039425">
    <property type="entry name" value="RNA_pol_sigma-70-like"/>
</dbReference>
<dbReference type="EMBL" id="UNRR01000017">
    <property type="protein sequence ID" value="SYZ78327.1"/>
    <property type="molecule type" value="Genomic_DNA"/>
</dbReference>
<evidence type="ECO:0000313" key="8">
    <source>
        <dbReference type="Proteomes" id="UP000262072"/>
    </source>
</evidence>
<dbReference type="InterPro" id="IPR013324">
    <property type="entry name" value="RNA_pol_sigma_r3/r4-like"/>
</dbReference>
<dbReference type="NCBIfam" id="TIGR02937">
    <property type="entry name" value="sigma70-ECF"/>
    <property type="match status" value="1"/>
</dbReference>
<dbReference type="Pfam" id="PF08281">
    <property type="entry name" value="Sigma70_r4_2"/>
    <property type="match status" value="1"/>
</dbReference>
<protein>
    <submittedName>
        <fullName evidence="7">Rna polymerase sigma factor 70 region 4 type 2</fullName>
    </submittedName>
</protein>
<dbReference type="InterPro" id="IPR013249">
    <property type="entry name" value="RNA_pol_sigma70_r4_t2"/>
</dbReference>
<evidence type="ECO:0000259" key="6">
    <source>
        <dbReference type="Pfam" id="PF08281"/>
    </source>
</evidence>
<evidence type="ECO:0000256" key="4">
    <source>
        <dbReference type="ARBA" id="ARBA00023163"/>
    </source>
</evidence>
<evidence type="ECO:0000256" key="2">
    <source>
        <dbReference type="ARBA" id="ARBA00023015"/>
    </source>
</evidence>
<accession>A0A383TEP3</accession>
<feature type="domain" description="RNA polymerase sigma-70 region 2" evidence="5">
    <location>
        <begin position="10"/>
        <end position="79"/>
    </location>
</feature>
<gene>
    <name evidence="7" type="ORF">TART1_1111</name>
</gene>
<reference evidence="8" key="1">
    <citation type="submission" date="2018-05" db="EMBL/GenBank/DDBJ databases">
        <authorList>
            <person name="Strepis N."/>
        </authorList>
    </citation>
    <scope>NUCLEOTIDE SEQUENCE [LARGE SCALE GENOMIC DNA]</scope>
</reference>
<dbReference type="InterPro" id="IPR013325">
    <property type="entry name" value="RNA_pol_sigma_r2"/>
</dbReference>
<evidence type="ECO:0000256" key="3">
    <source>
        <dbReference type="ARBA" id="ARBA00023082"/>
    </source>
</evidence>
<dbReference type="SUPFAM" id="SSF88659">
    <property type="entry name" value="Sigma3 and sigma4 domains of RNA polymerase sigma factors"/>
    <property type="match status" value="1"/>
</dbReference>
<dbReference type="Gene3D" id="1.10.1740.10">
    <property type="match status" value="1"/>
</dbReference>
<dbReference type="RefSeq" id="WP_160116992.1">
    <property type="nucleotide sequence ID" value="NZ_UNRR01000017.1"/>
</dbReference>
<feature type="domain" description="RNA polymerase sigma factor 70 region 4 type 2" evidence="6">
    <location>
        <begin position="106"/>
        <end position="158"/>
    </location>
</feature>
<dbReference type="CDD" id="cd06171">
    <property type="entry name" value="Sigma70_r4"/>
    <property type="match status" value="1"/>
</dbReference>
<dbReference type="GO" id="GO:0003677">
    <property type="term" value="F:DNA binding"/>
    <property type="evidence" value="ECO:0007669"/>
    <property type="project" value="InterPro"/>
</dbReference>
<dbReference type="SUPFAM" id="SSF88946">
    <property type="entry name" value="Sigma2 domain of RNA polymerase sigma factors"/>
    <property type="match status" value="1"/>
</dbReference>
<dbReference type="GO" id="GO:0006352">
    <property type="term" value="P:DNA-templated transcription initiation"/>
    <property type="evidence" value="ECO:0007669"/>
    <property type="project" value="InterPro"/>
</dbReference>
<dbReference type="GO" id="GO:0016987">
    <property type="term" value="F:sigma factor activity"/>
    <property type="evidence" value="ECO:0007669"/>
    <property type="project" value="UniProtKB-KW"/>
</dbReference>
<dbReference type="PANTHER" id="PTHR43133:SF60">
    <property type="entry name" value="RNA POLYMERASE SIGMA FACTOR SIGV"/>
    <property type="match status" value="1"/>
</dbReference>
<dbReference type="OrthoDB" id="9794508at2"/>
<sequence>MRDDEKLSLLYELYEQQLYWVAYSVLHQEQQAEDAVQDTFEKLVKKMNGIQDPASAEVKYLLLRMVKNTAIDKYRKNNREKQVISRISNQKSFFTSNISSIVENHELLERILTKLNPESREVVQYHYFLGLTYGEISGILGVSEDAIAKRCERARKQIRTMKEVEEYGK</sequence>
<keyword evidence="4" id="KW-0804">Transcription</keyword>
<keyword evidence="2" id="KW-0805">Transcription regulation</keyword>
<evidence type="ECO:0000313" key="7">
    <source>
        <dbReference type="EMBL" id="SYZ78327.1"/>
    </source>
</evidence>
<evidence type="ECO:0000259" key="5">
    <source>
        <dbReference type="Pfam" id="PF04542"/>
    </source>
</evidence>
<keyword evidence="3" id="KW-0731">Sigma factor</keyword>
<dbReference type="Proteomes" id="UP000262072">
    <property type="component" value="Unassembled WGS sequence"/>
</dbReference>
<name>A0A383TEP3_9LACT</name>
<proteinExistence type="inferred from homology"/>
<dbReference type="InterPro" id="IPR036388">
    <property type="entry name" value="WH-like_DNA-bd_sf"/>
</dbReference>
<dbReference type="Gene3D" id="1.10.10.10">
    <property type="entry name" value="Winged helix-like DNA-binding domain superfamily/Winged helix DNA-binding domain"/>
    <property type="match status" value="1"/>
</dbReference>
<evidence type="ECO:0000256" key="1">
    <source>
        <dbReference type="ARBA" id="ARBA00010641"/>
    </source>
</evidence>
<dbReference type="PANTHER" id="PTHR43133">
    <property type="entry name" value="RNA POLYMERASE ECF-TYPE SIGMA FACTO"/>
    <property type="match status" value="1"/>
</dbReference>
<dbReference type="Pfam" id="PF04542">
    <property type="entry name" value="Sigma70_r2"/>
    <property type="match status" value="1"/>
</dbReference>
<dbReference type="AlphaFoldDB" id="A0A383TEP3"/>
<dbReference type="InterPro" id="IPR014284">
    <property type="entry name" value="RNA_pol_sigma-70_dom"/>
</dbReference>